<name>A0A6M2DYW8_XENCH</name>
<protein>
    <submittedName>
        <fullName evidence="2">Putative secreted protein</fullName>
    </submittedName>
</protein>
<feature type="transmembrane region" description="Helical" evidence="1">
    <location>
        <begin position="43"/>
        <end position="71"/>
    </location>
</feature>
<accession>A0A6M2DYW8</accession>
<sequence length="83" mass="9571">MVLVLCSYIVPWIWSCRNTSGLGLFPWSCRNIVGLNLGLGFDLVYSVLGLALVPIYSFWSIQFLLILIITFKSHTNWMQVRKF</sequence>
<dbReference type="EMBL" id="GIIL01006565">
    <property type="protein sequence ID" value="NOV50291.1"/>
    <property type="molecule type" value="Transcribed_RNA"/>
</dbReference>
<reference evidence="2" key="1">
    <citation type="submission" date="2020-03" db="EMBL/GenBank/DDBJ databases">
        <title>Transcriptomic Profiling of the Digestive Tract of the Rat Flea, Xenopsylla cheopis, Following Blood Feeding and Infection with Yersinia pestis.</title>
        <authorList>
            <person name="Bland D.M."/>
            <person name="Martens C.A."/>
            <person name="Virtaneva K."/>
            <person name="Kanakabandi K."/>
            <person name="Long D."/>
            <person name="Rosenke R."/>
            <person name="Saturday G.A."/>
            <person name="Hoyt F.H."/>
            <person name="Bruno D.P."/>
            <person name="Ribeiro J.M.C."/>
            <person name="Hinnebusch J."/>
        </authorList>
    </citation>
    <scope>NUCLEOTIDE SEQUENCE</scope>
</reference>
<proteinExistence type="predicted"/>
<evidence type="ECO:0000313" key="2">
    <source>
        <dbReference type="EMBL" id="NOV50291.1"/>
    </source>
</evidence>
<evidence type="ECO:0000256" key="1">
    <source>
        <dbReference type="SAM" id="Phobius"/>
    </source>
</evidence>
<keyword evidence="1" id="KW-0472">Membrane</keyword>
<dbReference type="AlphaFoldDB" id="A0A6M2DYW8"/>
<keyword evidence="1" id="KW-0812">Transmembrane</keyword>
<organism evidence="2">
    <name type="scientific">Xenopsylla cheopis</name>
    <name type="common">Oriental rat flea</name>
    <name type="synonym">Pulex cheopis</name>
    <dbReference type="NCBI Taxonomy" id="163159"/>
    <lineage>
        <taxon>Eukaryota</taxon>
        <taxon>Metazoa</taxon>
        <taxon>Ecdysozoa</taxon>
        <taxon>Arthropoda</taxon>
        <taxon>Hexapoda</taxon>
        <taxon>Insecta</taxon>
        <taxon>Pterygota</taxon>
        <taxon>Neoptera</taxon>
        <taxon>Endopterygota</taxon>
        <taxon>Siphonaptera</taxon>
        <taxon>Pulicidae</taxon>
        <taxon>Xenopsyllinae</taxon>
        <taxon>Xenopsylla</taxon>
    </lineage>
</organism>
<keyword evidence="1" id="KW-1133">Transmembrane helix</keyword>